<evidence type="ECO:0000313" key="4">
    <source>
        <dbReference type="Proteomes" id="UP000800981"/>
    </source>
</evidence>
<keyword evidence="1" id="KW-0407">Ion channel</keyword>
<dbReference type="PRINTS" id="PR00103">
    <property type="entry name" value="CAMPKINASE"/>
</dbReference>
<dbReference type="InterPro" id="IPR000595">
    <property type="entry name" value="cNMP-bd_dom"/>
</dbReference>
<accession>A0ABX0GW24</accession>
<keyword evidence="1" id="KW-0813">Transport</keyword>
<reference evidence="3 4" key="1">
    <citation type="submission" date="2020-03" db="EMBL/GenBank/DDBJ databases">
        <title>Two novel Motilibacter sp.</title>
        <authorList>
            <person name="Liu S."/>
        </authorList>
    </citation>
    <scope>NUCLEOTIDE SEQUENCE [LARGE SCALE GENOMIC DNA]</scope>
    <source>
        <strain evidence="3 4">E257</strain>
    </source>
</reference>
<comment type="caution">
    <text evidence="3">The sequence shown here is derived from an EMBL/GenBank/DDBJ whole genome shotgun (WGS) entry which is preliminary data.</text>
</comment>
<evidence type="ECO:0000259" key="2">
    <source>
        <dbReference type="PROSITE" id="PS50042"/>
    </source>
</evidence>
<dbReference type="InterPro" id="IPR014710">
    <property type="entry name" value="RmlC-like_jellyroll"/>
</dbReference>
<dbReference type="RefSeq" id="WP_166283379.1">
    <property type="nucleotide sequence ID" value="NZ_JAANNP010000018.1"/>
</dbReference>
<gene>
    <name evidence="3" type="ORF">G9H71_15350</name>
</gene>
<keyword evidence="4" id="KW-1185">Reference proteome</keyword>
<dbReference type="PANTHER" id="PTHR45638">
    <property type="entry name" value="CYCLIC NUCLEOTIDE-GATED CATION CHANNEL SUBUNIT A"/>
    <property type="match status" value="1"/>
</dbReference>
<dbReference type="EMBL" id="JAANNP010000018">
    <property type="protein sequence ID" value="NHC15162.1"/>
    <property type="molecule type" value="Genomic_DNA"/>
</dbReference>
<dbReference type="CDD" id="cd00038">
    <property type="entry name" value="CAP_ED"/>
    <property type="match status" value="1"/>
</dbReference>
<dbReference type="Proteomes" id="UP000800981">
    <property type="component" value="Unassembled WGS sequence"/>
</dbReference>
<keyword evidence="1" id="KW-1071">Ligand-gated ion channel</keyword>
<evidence type="ECO:0000256" key="1">
    <source>
        <dbReference type="ARBA" id="ARBA00023286"/>
    </source>
</evidence>
<organism evidence="3 4">
    <name type="scientific">Motilibacter deserti</name>
    <dbReference type="NCBI Taxonomy" id="2714956"/>
    <lineage>
        <taxon>Bacteria</taxon>
        <taxon>Bacillati</taxon>
        <taxon>Actinomycetota</taxon>
        <taxon>Actinomycetes</taxon>
        <taxon>Motilibacterales</taxon>
        <taxon>Motilibacteraceae</taxon>
        <taxon>Motilibacter</taxon>
    </lineage>
</organism>
<name>A0ABX0GW24_9ACTN</name>
<keyword evidence="1" id="KW-0406">Ion transport</keyword>
<dbReference type="Gene3D" id="2.60.120.10">
    <property type="entry name" value="Jelly Rolls"/>
    <property type="match status" value="1"/>
</dbReference>
<evidence type="ECO:0000313" key="3">
    <source>
        <dbReference type="EMBL" id="NHC15162.1"/>
    </source>
</evidence>
<protein>
    <submittedName>
        <fullName evidence="3">Cyclic nucleotide-binding domain-containing protein</fullName>
    </submittedName>
</protein>
<dbReference type="PROSITE" id="PS50042">
    <property type="entry name" value="CNMP_BINDING_3"/>
    <property type="match status" value="1"/>
</dbReference>
<feature type="domain" description="Cyclic nucleotide-binding" evidence="2">
    <location>
        <begin position="38"/>
        <end position="142"/>
    </location>
</feature>
<dbReference type="SMART" id="SM00100">
    <property type="entry name" value="cNMP"/>
    <property type="match status" value="1"/>
</dbReference>
<dbReference type="Pfam" id="PF00027">
    <property type="entry name" value="cNMP_binding"/>
    <property type="match status" value="1"/>
</dbReference>
<dbReference type="PANTHER" id="PTHR45638:SF11">
    <property type="entry name" value="CYCLIC NUCLEOTIDE-GATED CATION CHANNEL SUBUNIT A"/>
    <property type="match status" value="1"/>
</dbReference>
<dbReference type="SUPFAM" id="SSF51206">
    <property type="entry name" value="cAMP-binding domain-like"/>
    <property type="match status" value="1"/>
</dbReference>
<sequence length="142" mass="15005">MDGGLQRAVWEPLRALRRRVAGPRADRDRVDLLRGLPGLGCLPDAELERLALLLQPHVVHGGEDVIRQGEPGSAYWIVSEGAVDVLIDGEVVSTLGPGWGFGDLALRGGIPRSATVTAHGPATLYALDGEHYLAALGEDAQG</sequence>
<proteinExistence type="predicted"/>
<dbReference type="InterPro" id="IPR018490">
    <property type="entry name" value="cNMP-bd_dom_sf"/>
</dbReference>
<dbReference type="InterPro" id="IPR050866">
    <property type="entry name" value="CNG_cation_channel"/>
</dbReference>